<proteinExistence type="predicted"/>
<evidence type="ECO:0000259" key="1">
    <source>
        <dbReference type="Pfam" id="PF22275"/>
    </source>
</evidence>
<evidence type="ECO:0000313" key="3">
    <source>
        <dbReference type="Proteomes" id="UP000195440"/>
    </source>
</evidence>
<dbReference type="OrthoDB" id="7020948at2"/>
<dbReference type="RefSeq" id="WP_087264327.1">
    <property type="nucleotide sequence ID" value="NZ_JBJGBV010000001.1"/>
</dbReference>
<protein>
    <recommendedName>
        <fullName evidence="1">DUF6957 domain-containing protein</fullName>
    </recommendedName>
</protein>
<evidence type="ECO:0000313" key="2">
    <source>
        <dbReference type="EMBL" id="OUM75830.1"/>
    </source>
</evidence>
<dbReference type="InterPro" id="IPR054232">
    <property type="entry name" value="DUF6957"/>
</dbReference>
<comment type="caution">
    <text evidence="2">The sequence shown here is derived from an EMBL/GenBank/DDBJ whole genome shotgun (WGS) entry which is preliminary data.</text>
</comment>
<reference evidence="2 3" key="1">
    <citation type="journal article" date="2017" name="Syst. Appl. Microbiol.">
        <title>Pseudomonas caspiana sp. nov., a citrus pathogen in the Pseudomonas syringae phylogenetic group.</title>
        <authorList>
            <person name="Busquets A."/>
            <person name="Gomila M."/>
            <person name="Beiki F."/>
            <person name="Mulet M."/>
            <person name="Rahimian H."/>
            <person name="Garcia-Valdes E."/>
            <person name="Lalucat J."/>
        </authorList>
    </citation>
    <scope>NUCLEOTIDE SEQUENCE [LARGE SCALE GENOMIC DNA]</scope>
    <source>
        <strain evidence="2 3">FBF102</strain>
    </source>
</reference>
<gene>
    <name evidence="2" type="ORF">AUC60_01625</name>
</gene>
<dbReference type="Pfam" id="PF22275">
    <property type="entry name" value="DUF6957"/>
    <property type="match status" value="1"/>
</dbReference>
<name>A0A1Y3P7N7_9PSED</name>
<feature type="domain" description="DUF6957" evidence="1">
    <location>
        <begin position="18"/>
        <end position="126"/>
    </location>
</feature>
<dbReference type="EMBL" id="LOHF01000001">
    <property type="protein sequence ID" value="OUM75830.1"/>
    <property type="molecule type" value="Genomic_DNA"/>
</dbReference>
<organism evidence="2 3">
    <name type="scientific">Pseudomonas caspiana</name>
    <dbReference type="NCBI Taxonomy" id="1451454"/>
    <lineage>
        <taxon>Bacteria</taxon>
        <taxon>Pseudomonadati</taxon>
        <taxon>Pseudomonadota</taxon>
        <taxon>Gammaproteobacteria</taxon>
        <taxon>Pseudomonadales</taxon>
        <taxon>Pseudomonadaceae</taxon>
        <taxon>Pseudomonas</taxon>
    </lineage>
</organism>
<keyword evidence="3" id="KW-1185">Reference proteome</keyword>
<sequence>MQDFDFRQMIGPSEVMCGAQLGLEEAIAVTEERFPGISFCILDEWVWVDFDAPDLVIDELATQGKKPTMLLAFRVLFDSTTNDISHWFRSTPLMQFSDGMFFLTGSKLYVLLGNGRKTSMSLSTLVRMF</sequence>
<dbReference type="Proteomes" id="UP000195440">
    <property type="component" value="Unassembled WGS sequence"/>
</dbReference>
<dbReference type="AlphaFoldDB" id="A0A1Y3P7N7"/>
<accession>A0A1Y3P7N7</accession>